<dbReference type="Proteomes" id="UP000294335">
    <property type="component" value="Unassembled WGS sequence"/>
</dbReference>
<dbReference type="AlphaFoldDB" id="A0AAQ1P690"/>
<keyword evidence="2" id="KW-1185">Reference proteome</keyword>
<accession>A0AAQ1P690</accession>
<gene>
    <name evidence="1" type="ORF">JV551A3_V1_510003</name>
</gene>
<reference evidence="1 2" key="1">
    <citation type="submission" date="2018-02" db="EMBL/GenBank/DDBJ databases">
        <authorList>
            <person name="Dubost A."/>
        </authorList>
    </citation>
    <scope>NUCLEOTIDE SEQUENCE [LARGE SCALE GENOMIC DNA]</scope>
    <source>
        <strain evidence="2">JV551A3</strain>
    </source>
</reference>
<feature type="non-terminal residue" evidence="1">
    <location>
        <position position="41"/>
    </location>
</feature>
<protein>
    <submittedName>
        <fullName evidence="1">Uncharacterized protein</fullName>
    </submittedName>
</protein>
<dbReference type="EMBL" id="OPYN01000051">
    <property type="protein sequence ID" value="SPO59296.1"/>
    <property type="molecule type" value="Genomic_DNA"/>
</dbReference>
<name>A0AAQ1P690_9PSED</name>
<organism evidence="1 2">
    <name type="scientific">Pseudomonas inefficax</name>
    <dbReference type="NCBI Taxonomy" id="2078786"/>
    <lineage>
        <taxon>Bacteria</taxon>
        <taxon>Pseudomonadati</taxon>
        <taxon>Pseudomonadota</taxon>
        <taxon>Gammaproteobacteria</taxon>
        <taxon>Pseudomonadales</taxon>
        <taxon>Pseudomonadaceae</taxon>
        <taxon>Pseudomonas</taxon>
    </lineage>
</organism>
<evidence type="ECO:0000313" key="1">
    <source>
        <dbReference type="EMBL" id="SPO59296.1"/>
    </source>
</evidence>
<sequence length="41" mass="4639">MSGPLFRKGIPMLQTRIIKPAEGAYAYPLLIKRLLMSGSRY</sequence>
<evidence type="ECO:0000313" key="2">
    <source>
        <dbReference type="Proteomes" id="UP000294335"/>
    </source>
</evidence>
<proteinExistence type="predicted"/>
<comment type="caution">
    <text evidence="1">The sequence shown here is derived from an EMBL/GenBank/DDBJ whole genome shotgun (WGS) entry which is preliminary data.</text>
</comment>